<dbReference type="InterPro" id="IPR027417">
    <property type="entry name" value="P-loop_NTPase"/>
</dbReference>
<dbReference type="EC" id="2.8.2.-" evidence="3"/>
<evidence type="ECO:0000313" key="7">
    <source>
        <dbReference type="RefSeq" id="XP_056697183.1"/>
    </source>
</evidence>
<dbReference type="Proteomes" id="UP000813463">
    <property type="component" value="Chromosome 3"/>
</dbReference>
<evidence type="ECO:0000256" key="3">
    <source>
        <dbReference type="RuleBase" id="RU361155"/>
    </source>
</evidence>
<evidence type="ECO:0000256" key="4">
    <source>
        <dbReference type="SAM" id="MobiDB-lite"/>
    </source>
</evidence>
<dbReference type="SUPFAM" id="SSF52540">
    <property type="entry name" value="P-loop containing nucleoside triphosphate hydrolases"/>
    <property type="match status" value="1"/>
</dbReference>
<gene>
    <name evidence="7" type="primary">LOC110797779</name>
</gene>
<dbReference type="RefSeq" id="XP_056697183.1">
    <property type="nucleotide sequence ID" value="XM_056841205.1"/>
</dbReference>
<organism evidence="6 7">
    <name type="scientific">Spinacia oleracea</name>
    <name type="common">Spinach</name>
    <dbReference type="NCBI Taxonomy" id="3562"/>
    <lineage>
        <taxon>Eukaryota</taxon>
        <taxon>Viridiplantae</taxon>
        <taxon>Streptophyta</taxon>
        <taxon>Embryophyta</taxon>
        <taxon>Tracheophyta</taxon>
        <taxon>Spermatophyta</taxon>
        <taxon>Magnoliopsida</taxon>
        <taxon>eudicotyledons</taxon>
        <taxon>Gunneridae</taxon>
        <taxon>Pentapetalae</taxon>
        <taxon>Caryophyllales</taxon>
        <taxon>Chenopodiaceae</taxon>
        <taxon>Chenopodioideae</taxon>
        <taxon>Anserineae</taxon>
        <taxon>Spinacia</taxon>
    </lineage>
</organism>
<feature type="compositionally biased region" description="Polar residues" evidence="4">
    <location>
        <begin position="1"/>
        <end position="12"/>
    </location>
</feature>
<dbReference type="Gene3D" id="3.40.50.300">
    <property type="entry name" value="P-loop containing nucleotide triphosphate hydrolases"/>
    <property type="match status" value="1"/>
</dbReference>
<reference evidence="6" key="1">
    <citation type="journal article" date="2021" name="Nat. Commun.">
        <title>Genomic analyses provide insights into spinach domestication and the genetic basis of agronomic traits.</title>
        <authorList>
            <person name="Cai X."/>
            <person name="Sun X."/>
            <person name="Xu C."/>
            <person name="Sun H."/>
            <person name="Wang X."/>
            <person name="Ge C."/>
            <person name="Zhang Z."/>
            <person name="Wang Q."/>
            <person name="Fei Z."/>
            <person name="Jiao C."/>
            <person name="Wang Q."/>
        </authorList>
    </citation>
    <scope>NUCLEOTIDE SEQUENCE [LARGE SCALE GENOMIC DNA]</scope>
    <source>
        <strain evidence="6">cv. Varoflay</strain>
    </source>
</reference>
<dbReference type="GeneID" id="110797779"/>
<reference evidence="7" key="2">
    <citation type="submission" date="2025-08" db="UniProtKB">
        <authorList>
            <consortium name="RefSeq"/>
        </authorList>
    </citation>
    <scope>IDENTIFICATION</scope>
    <source>
        <tissue evidence="7">Leaf</tissue>
    </source>
</reference>
<protein>
    <recommendedName>
        <fullName evidence="3">Sulfotransferase</fullName>
        <ecNumber evidence="3">2.8.2.-</ecNumber>
    </recommendedName>
</protein>
<accession>A0ABM3RNI3</accession>
<evidence type="ECO:0000313" key="6">
    <source>
        <dbReference type="Proteomes" id="UP000813463"/>
    </source>
</evidence>
<keyword evidence="2 3" id="KW-0808">Transferase</keyword>
<comment type="similarity">
    <text evidence="1 3">Belongs to the sulfotransferase 1 family.</text>
</comment>
<evidence type="ECO:0000256" key="2">
    <source>
        <dbReference type="ARBA" id="ARBA00022679"/>
    </source>
</evidence>
<evidence type="ECO:0000256" key="1">
    <source>
        <dbReference type="ARBA" id="ARBA00005771"/>
    </source>
</evidence>
<dbReference type="InterPro" id="IPR000863">
    <property type="entry name" value="Sulfotransferase_dom"/>
</dbReference>
<dbReference type="PANTHER" id="PTHR11783">
    <property type="entry name" value="SULFOTRANSFERASE SULT"/>
    <property type="match status" value="1"/>
</dbReference>
<keyword evidence="6" id="KW-1185">Reference proteome</keyword>
<evidence type="ECO:0000259" key="5">
    <source>
        <dbReference type="Pfam" id="PF00685"/>
    </source>
</evidence>
<feature type="region of interest" description="Disordered" evidence="4">
    <location>
        <begin position="1"/>
        <end position="20"/>
    </location>
</feature>
<sequence length="174" mass="20127">MEQLTNTNNNTPPIVRSDQNNEERSIGAILPKYMITFSPGVDLYLYQGFWCPSSLLHNVINFQQNFEARKTDIKENGILEIKKLAEFLGCEFSLEEEKQGIIDEILQLCSLNNLKELEVNKTGKFMSKFDNKVFFRKGEVGDWVNHLSPIMVDRLEQVMNDKFSDSGLEFKIRP</sequence>
<proteinExistence type="inferred from homology"/>
<feature type="domain" description="Sulfotransferase" evidence="5">
    <location>
        <begin position="72"/>
        <end position="167"/>
    </location>
</feature>
<dbReference type="Pfam" id="PF00685">
    <property type="entry name" value="Sulfotransfer_1"/>
    <property type="match status" value="1"/>
</dbReference>
<name>A0ABM3RNI3_SPIOL</name>